<evidence type="ECO:0000313" key="3">
    <source>
        <dbReference type="Proteomes" id="UP000033725"/>
    </source>
</evidence>
<dbReference type="AlphaFoldDB" id="A0A0F0KHE0"/>
<dbReference type="Proteomes" id="UP000033725">
    <property type="component" value="Unassembled WGS sequence"/>
</dbReference>
<feature type="compositionally biased region" description="Low complexity" evidence="1">
    <location>
        <begin position="177"/>
        <end position="187"/>
    </location>
</feature>
<feature type="region of interest" description="Disordered" evidence="1">
    <location>
        <begin position="150"/>
        <end position="187"/>
    </location>
</feature>
<organism evidence="2 3">
    <name type="scientific">Microbacterium oxydans</name>
    <dbReference type="NCBI Taxonomy" id="82380"/>
    <lineage>
        <taxon>Bacteria</taxon>
        <taxon>Bacillati</taxon>
        <taxon>Actinomycetota</taxon>
        <taxon>Actinomycetes</taxon>
        <taxon>Micrococcales</taxon>
        <taxon>Microbacteriaceae</taxon>
        <taxon>Microbacterium</taxon>
    </lineage>
</organism>
<evidence type="ECO:0000313" key="2">
    <source>
        <dbReference type="EMBL" id="KJL20307.1"/>
    </source>
</evidence>
<evidence type="ECO:0000256" key="1">
    <source>
        <dbReference type="SAM" id="MobiDB-lite"/>
    </source>
</evidence>
<dbReference type="EMBL" id="JYIV01000028">
    <property type="protein sequence ID" value="KJL20307.1"/>
    <property type="molecule type" value="Genomic_DNA"/>
</dbReference>
<accession>A0A0F0KHE0</accession>
<gene>
    <name evidence="2" type="ORF">RN51_02523</name>
</gene>
<comment type="caution">
    <text evidence="2">The sequence shown here is derived from an EMBL/GenBank/DDBJ whole genome shotgun (WGS) entry which is preliminary data.</text>
</comment>
<reference evidence="2 3" key="1">
    <citation type="submission" date="2015-02" db="EMBL/GenBank/DDBJ databases">
        <title>Draft genome sequences of ten Microbacterium spp. with emphasis on heavy metal contaminated environments.</title>
        <authorList>
            <person name="Corretto E."/>
        </authorList>
    </citation>
    <scope>NUCLEOTIDE SEQUENCE [LARGE SCALE GENOMIC DNA]</scope>
    <source>
        <strain evidence="2 3">BEL163</strain>
    </source>
</reference>
<name>A0A0F0KHE0_9MICO</name>
<protein>
    <submittedName>
        <fullName evidence="2">Uncharacterized protein</fullName>
    </submittedName>
</protein>
<sequence>MGGLAAREDGDHVGEREGAHVVDRLGGLCAEVRGDDDPVGELRREQGTLVRGGVSVEGVCRVAGERAVMQCLRHRCLVDQVAAGGVDQHGPRPHADEALRIDESLAPGGVQRDDVGRAEQIVDRGGFRPPRPHCVVGHERIGGEHARAEAAQARGDTLADSAEADDAHRGGAELPSAPHAPVARAHPAVAVRHEPQRGQHETDRMIGHGVGVRAGGVRHGDSAIARGSEVDRLGAHSVAGDDLELRGCGEVRIGDGAGSRDPGIGAVQQ</sequence>
<proteinExistence type="predicted"/>